<evidence type="ECO:0000256" key="1">
    <source>
        <dbReference type="ARBA" id="ARBA00005278"/>
    </source>
</evidence>
<dbReference type="Proteomes" id="UP000013523">
    <property type="component" value="Chromosome"/>
</dbReference>
<accession>R4K0Y4</accession>
<feature type="transmembrane region" description="Helical" evidence="3">
    <location>
        <begin position="273"/>
        <end position="293"/>
    </location>
</feature>
<comment type="similarity">
    <text evidence="1">Belongs to the GerABKA family.</text>
</comment>
<dbReference type="PANTHER" id="PTHR22550">
    <property type="entry name" value="SPORE GERMINATION PROTEIN"/>
    <property type="match status" value="1"/>
</dbReference>
<keyword evidence="3" id="KW-1133">Transmembrane helix</keyword>
<dbReference type="EMBL" id="CP003261">
    <property type="protein sequence ID" value="AGK96228.1"/>
    <property type="molecule type" value="Genomic_DNA"/>
</dbReference>
<gene>
    <name evidence="4" type="ORF">Clopa_1238</name>
</gene>
<dbReference type="STRING" id="86416.Clopa_1238"/>
<name>R4K0Y4_CLOPA</name>
<dbReference type="HOGENOM" id="CLU_021639_4_1_9"/>
<dbReference type="KEGG" id="cpas:Clopa_1238"/>
<dbReference type="InterPro" id="IPR050768">
    <property type="entry name" value="UPF0353/GerABKA_families"/>
</dbReference>
<dbReference type="PIRSF" id="PIRSF005690">
    <property type="entry name" value="GerBA"/>
    <property type="match status" value="1"/>
</dbReference>
<protein>
    <submittedName>
        <fullName evidence="4">Spore germination protein, GerA family</fullName>
    </submittedName>
</protein>
<feature type="transmembrane region" description="Helical" evidence="3">
    <location>
        <begin position="354"/>
        <end position="376"/>
    </location>
</feature>
<dbReference type="Pfam" id="PF03323">
    <property type="entry name" value="GerA"/>
    <property type="match status" value="1"/>
</dbReference>
<dbReference type="eggNOG" id="COG0697">
    <property type="taxonomic scope" value="Bacteria"/>
</dbReference>
<keyword evidence="2 3" id="KW-0472">Membrane</keyword>
<dbReference type="AlphaFoldDB" id="R4K0Y4"/>
<feature type="transmembrane region" description="Helical" evidence="3">
    <location>
        <begin position="235"/>
        <end position="253"/>
    </location>
</feature>
<feature type="transmembrane region" description="Helical" evidence="3">
    <location>
        <begin position="388"/>
        <end position="406"/>
    </location>
</feature>
<keyword evidence="5" id="KW-1185">Reference proteome</keyword>
<proteinExistence type="inferred from homology"/>
<dbReference type="RefSeq" id="WP_015614551.1">
    <property type="nucleotide sequence ID" value="NC_021182.1"/>
</dbReference>
<dbReference type="OrthoDB" id="9772630at2"/>
<dbReference type="PATRIC" id="fig|86416.3.peg.1239"/>
<evidence type="ECO:0000313" key="4">
    <source>
        <dbReference type="EMBL" id="AGK96228.1"/>
    </source>
</evidence>
<sequence length="467" mass="52733">MNEDYITFVKEKLKDNVDVKNREIKCKKGCIYIIFIDNLTDSHFISQYIIEPIVKERDNIETAEDIKKSIIFANSIGNIDTSHDVLLHILSGDVVIISDFYEGLIFCEAKSWARRSVSIPITESVIKGPREGFTEAFVDNISLIRRKARNADLKFESMYMGKKSDSIVILVYIKGVASSKLVSQIRKKLKKMDVDFLLDTNYIEEQLKEKRTLYDTVGYTEKPDVVASKLFEGRVAIIVDGTPFVITAPYFFYENFQMPDDYYLNKYMSNFLRILRWLGYIISVLLPGLYVALTTHHFSLIPSVFVFRLSISRAGVPFPLVVEMIIMIFFFQILREAGVRLPQPVGQAMSIVGALILGQSAVSAGFASETTIIIVALTSIASFLTPKIYGAITFWSIFLIIISSVVGLPGYFVGIVLMISEIAGLKSCGFKYVFPMGTIKKFSFRDLILRDDLDSISGDFTNEDGKK</sequence>
<evidence type="ECO:0000256" key="3">
    <source>
        <dbReference type="SAM" id="Phobius"/>
    </source>
</evidence>
<feature type="transmembrane region" description="Helical" evidence="3">
    <location>
        <begin position="314"/>
        <end position="334"/>
    </location>
</feature>
<organism evidence="4 5">
    <name type="scientific">Clostridium pasteurianum BC1</name>
    <dbReference type="NCBI Taxonomy" id="86416"/>
    <lineage>
        <taxon>Bacteria</taxon>
        <taxon>Bacillati</taxon>
        <taxon>Bacillota</taxon>
        <taxon>Clostridia</taxon>
        <taxon>Eubacteriales</taxon>
        <taxon>Clostridiaceae</taxon>
        <taxon>Clostridium</taxon>
    </lineage>
</organism>
<keyword evidence="3" id="KW-0812">Transmembrane</keyword>
<dbReference type="InterPro" id="IPR004995">
    <property type="entry name" value="Spore_Ger"/>
</dbReference>
<evidence type="ECO:0000313" key="5">
    <source>
        <dbReference type="Proteomes" id="UP000013523"/>
    </source>
</evidence>
<reference evidence="4 5" key="1">
    <citation type="submission" date="2012-01" db="EMBL/GenBank/DDBJ databases">
        <title>Complete sequence of chromosome of Clostridium pasteurianum BC1.</title>
        <authorList>
            <consortium name="US DOE Joint Genome Institute"/>
            <person name="Lucas S."/>
            <person name="Han J."/>
            <person name="Lapidus A."/>
            <person name="Cheng J.-F."/>
            <person name="Goodwin L."/>
            <person name="Pitluck S."/>
            <person name="Peters L."/>
            <person name="Mikhailova N."/>
            <person name="Teshima H."/>
            <person name="Detter J.C."/>
            <person name="Han C."/>
            <person name="Tapia R."/>
            <person name="Land M."/>
            <person name="Hauser L."/>
            <person name="Kyrpides N."/>
            <person name="Ivanova N."/>
            <person name="Pagani I."/>
            <person name="Dunn J."/>
            <person name="Taghavi S."/>
            <person name="Francis A."/>
            <person name="van der Lelie D."/>
            <person name="Woyke T."/>
        </authorList>
    </citation>
    <scope>NUCLEOTIDE SEQUENCE [LARGE SCALE GENOMIC DNA]</scope>
    <source>
        <strain evidence="4 5">BC1</strain>
    </source>
</reference>
<dbReference type="GO" id="GO:0016020">
    <property type="term" value="C:membrane"/>
    <property type="evidence" value="ECO:0007669"/>
    <property type="project" value="InterPro"/>
</dbReference>
<dbReference type="PANTHER" id="PTHR22550:SF5">
    <property type="entry name" value="LEUCINE ZIPPER PROTEIN 4"/>
    <property type="match status" value="1"/>
</dbReference>
<dbReference type="GO" id="GO:0009847">
    <property type="term" value="P:spore germination"/>
    <property type="evidence" value="ECO:0007669"/>
    <property type="project" value="InterPro"/>
</dbReference>
<evidence type="ECO:0000256" key="2">
    <source>
        <dbReference type="ARBA" id="ARBA00023136"/>
    </source>
</evidence>